<evidence type="ECO:0000256" key="1">
    <source>
        <dbReference type="SAM" id="MobiDB-lite"/>
    </source>
</evidence>
<keyword evidence="3" id="KW-1185">Reference proteome</keyword>
<organism evidence="2 3">
    <name type="scientific">Myxococcus phage Mx8</name>
    <dbReference type="NCBI Taxonomy" id="49964"/>
    <lineage>
        <taxon>Viruses</taxon>
        <taxon>Duplodnaviria</taxon>
        <taxon>Heunggongvirae</taxon>
        <taxon>Uroviricota</taxon>
        <taxon>Caudoviricetes</taxon>
        <taxon>Myxoctovirus</taxon>
        <taxon>Myxoctovirus Mx8</taxon>
    </lineage>
</organism>
<sequence>MTCETTQAEKTTTPEEVALDVEMVRRGMTNSPSDSDVDAGLAALSRVAAQASMSQHLAAIAARREEQARQAESERDAARQEAASNANGWRVVGARRDALETEVASLRERVATLEAKSAKAEEAFRRLAAAMDGEPLEGGPSSALERTASRLSTAEARVRELEADNAAWGRAVREHVNEDTTAAAIRLADMLKDPHPGTPLLARMQVLEEENARLRDLNTGYDKMTDTLMTLAGVESKPAPTTGADPARVSRVDWAIDGRAVRTHLPVSAATPPPGLLEADGLPCPLCTRDGSACDLCRGAGSVTRAYLAQAGRAAFGAVPVHAGLLEAVGPFVEWVRDVIAQQRGTPHDDATLCGRFEVLCTFGQGRSLLAAYDAAKGGEVREEGDMAGLVDLCSMPSTDTLLRVESEGGDLFVVDGSEVRALHEDAAKYRAAVERLEQAEREPRSMGALYAKAVPGVLLAAGRFFLGRVSTQPFPSGPLDTARLVEVLLAKMDSADEVASVTDDAGTEAHSNAVAIIRSTVESIAQDLGLTLDTPPAGPGGGETKTRAASAGPVQDITFDPPVTEAQADAAMDAVHRARIAPTPTPEVPPLKPETLDEYRARTAVQWLWRWRDDEGNAANVSAEGYHFHGDIEAIASALARALAEAKREATQVACEAIRRFASRLGDDATGLDTDRSLEDLEVALYQHVMDEEDKARAHAAEGMRERAAKEVQDAGDLCEDWHLHLSDVRELEQRIRALPLE</sequence>
<protein>
    <submittedName>
        <fullName evidence="2">p75</fullName>
    </submittedName>
</protein>
<proteinExistence type="predicted"/>
<dbReference type="EMBL" id="AF396866">
    <property type="protein sequence ID" value="AAK94410.1"/>
    <property type="molecule type" value="Genomic_DNA"/>
</dbReference>
<reference evidence="2 3" key="1">
    <citation type="submission" date="2001-06" db="EMBL/GenBank/DDBJ databases">
        <title>Genome organization of temperate Myxococcus phage Mx8.</title>
        <authorList>
            <person name="Youderian P."/>
            <person name="Walthers D."/>
            <person name="Salmi D."/>
            <person name="Magrini V."/>
            <person name="Hartzell P.L."/>
        </authorList>
    </citation>
    <scope>NUCLEOTIDE SEQUENCE [LARGE SCALE GENOMIC DNA]</scope>
</reference>
<evidence type="ECO:0000313" key="3">
    <source>
        <dbReference type="Proteomes" id="UP000002093"/>
    </source>
</evidence>
<accession>Q94MP4</accession>
<feature type="region of interest" description="Disordered" evidence="1">
    <location>
        <begin position="65"/>
        <end position="84"/>
    </location>
</feature>
<name>Q94MP4_9CAUD</name>
<dbReference type="Proteomes" id="UP000002093">
    <property type="component" value="Segment"/>
</dbReference>
<dbReference type="KEGG" id="vg:921768"/>
<dbReference type="RefSeq" id="NP_203489.1">
    <property type="nucleotide sequence ID" value="NC_003085.1"/>
</dbReference>
<feature type="compositionally biased region" description="Basic and acidic residues" evidence="1">
    <location>
        <begin position="65"/>
        <end position="79"/>
    </location>
</feature>
<dbReference type="GeneID" id="921768"/>
<evidence type="ECO:0000313" key="2">
    <source>
        <dbReference type="EMBL" id="AAK94410.1"/>
    </source>
</evidence>